<evidence type="ECO:0000256" key="1">
    <source>
        <dbReference type="SAM" id="MobiDB-lite"/>
    </source>
</evidence>
<gene>
    <name evidence="3" type="ORF">ACG04R_08150</name>
</gene>
<reference evidence="3 4" key="1">
    <citation type="submission" date="2024-08" db="EMBL/GenBank/DDBJ databases">
        <authorList>
            <person name="Lu H."/>
        </authorList>
    </citation>
    <scope>NUCLEOTIDE SEQUENCE [LARGE SCALE GENOMIC DNA]</scope>
    <source>
        <strain evidence="3 4">BYS78W</strain>
    </source>
</reference>
<sequence>MKTRLITTAVLAVIAQQGFAADATATQTAQLTGLVRLVKSDGKTVIAQAAPLLVTTNVTTSKLPEITVSDKDAFLSSLGRCAFNFQYDEVSATAVASSTNRLYGNDALIAQNTQIALTPKVVRTIWTQPYLVAGANNVKIVVNADSSAPSIGWVRINVTGTCGAATPAPAPAPTTAPKPAPAPAPTASAPTPAPAPVTYIQPGSGDWNNLNTAWGYSNYAVTQLKGKGYAKYDAVVRLNAALTAAITAKKISSGDYASLMAAWNALLADPAFKAAMAAIVPTTAGRK</sequence>
<dbReference type="RefSeq" id="WP_394407895.1">
    <property type="nucleotide sequence ID" value="NZ_JBIGIC010000003.1"/>
</dbReference>
<evidence type="ECO:0000313" key="3">
    <source>
        <dbReference type="EMBL" id="MFG6486637.1"/>
    </source>
</evidence>
<feature type="chain" id="PRO_5046598763" description="DUF4476 domain-containing protein" evidence="2">
    <location>
        <begin position="21"/>
        <end position="287"/>
    </location>
</feature>
<dbReference type="Proteomes" id="UP001606134">
    <property type="component" value="Unassembled WGS sequence"/>
</dbReference>
<dbReference type="EMBL" id="JBIGIC010000003">
    <property type="protein sequence ID" value="MFG6486637.1"/>
    <property type="molecule type" value="Genomic_DNA"/>
</dbReference>
<feature type="compositionally biased region" description="Pro residues" evidence="1">
    <location>
        <begin position="168"/>
        <end position="184"/>
    </location>
</feature>
<evidence type="ECO:0008006" key="5">
    <source>
        <dbReference type="Google" id="ProtNLM"/>
    </source>
</evidence>
<evidence type="ECO:0000313" key="4">
    <source>
        <dbReference type="Proteomes" id="UP001606134"/>
    </source>
</evidence>
<name>A0ABW7HAY6_9BURK</name>
<organism evidence="3 4">
    <name type="scientific">Pelomonas candidula</name>
    <dbReference type="NCBI Taxonomy" id="3299025"/>
    <lineage>
        <taxon>Bacteria</taxon>
        <taxon>Pseudomonadati</taxon>
        <taxon>Pseudomonadota</taxon>
        <taxon>Betaproteobacteria</taxon>
        <taxon>Burkholderiales</taxon>
        <taxon>Sphaerotilaceae</taxon>
        <taxon>Roseateles</taxon>
    </lineage>
</organism>
<comment type="caution">
    <text evidence="3">The sequence shown here is derived from an EMBL/GenBank/DDBJ whole genome shotgun (WGS) entry which is preliminary data.</text>
</comment>
<keyword evidence="4" id="KW-1185">Reference proteome</keyword>
<keyword evidence="2" id="KW-0732">Signal</keyword>
<evidence type="ECO:0000256" key="2">
    <source>
        <dbReference type="SAM" id="SignalP"/>
    </source>
</evidence>
<protein>
    <recommendedName>
        <fullName evidence="5">DUF4476 domain-containing protein</fullName>
    </recommendedName>
</protein>
<proteinExistence type="predicted"/>
<feature type="region of interest" description="Disordered" evidence="1">
    <location>
        <begin position="165"/>
        <end position="198"/>
    </location>
</feature>
<feature type="signal peptide" evidence="2">
    <location>
        <begin position="1"/>
        <end position="20"/>
    </location>
</feature>
<accession>A0ABW7HAY6</accession>